<evidence type="ECO:0000256" key="6">
    <source>
        <dbReference type="ARBA" id="ARBA00022769"/>
    </source>
</evidence>
<sequence>MPFQLKAPFNPAGDQPMAIKSLVLGLKQNLASQTLLGVTGSGKTFSIANVVAEIQKPTLVISHNKVLAAQLWEEFRAFFPKNEVHYFVSYYDYYQPEAYIPQTDTYIEKDSAINEELDRLRHATSQAVSTKRDVLVVASVSCIYNLGSPHEYRELSLNLTRGQKITAKKLALALVNLQYVRNDLDPSRGNFRLRGDKIEIYPPTGKEIFILELGKNTIKHIGSEKPEFRFNPRGGTKKSLGLDSLRVFPAKFWVSPASSIALALNNIEAELSERLKELKKEGKILEAERLKQRTNFDLAMIRETGYCHGIENYSRHLEFRAPGEAPYTLLEYFNEAYGKNGWLCIIDESHMTIPQIRGMVYGDLSRKNLLVDYGFRLPSARDNRPLTFKEFSEKVGPIIFTSATPGNYELEKSEFIPESGGGNNVAKTKHGVIEQIIRPTGLLDPAIEIRPTRGQIEDLLKEIKKRSEKNQRTLVLTITKRLSEELAAFMTEGGIKVDWLHSEVKTLERPARLANLRSGEVDAIVGINLLREGLDLPEVSLVAILDADKEGFLRNYPTLIQMIGRASRNVDGHIIMYADNITQSMRDAIHETKRRRQLQNEYNKSHHIIPRSIEKPLVKSGLTDKNDGEKEFEKIDSSWRGDPLIIEQLKKEMAEHSKNLRFEEAARVRDLIKRLTIK</sequence>
<evidence type="ECO:0000256" key="13">
    <source>
        <dbReference type="SAM" id="Coils"/>
    </source>
</evidence>
<keyword evidence="5 12" id="KW-0227">DNA damage</keyword>
<dbReference type="GO" id="GO:0006289">
    <property type="term" value="P:nucleotide-excision repair"/>
    <property type="evidence" value="ECO:0007669"/>
    <property type="project" value="InterPro"/>
</dbReference>
<dbReference type="PROSITE" id="PS51192">
    <property type="entry name" value="HELICASE_ATP_BIND_1"/>
    <property type="match status" value="1"/>
</dbReference>
<organism evidence="17 18">
    <name type="scientific">Candidatus Terrybacteria bacterium RIFCSPHIGHO2_01_FULL_43_35</name>
    <dbReference type="NCBI Taxonomy" id="1802361"/>
    <lineage>
        <taxon>Bacteria</taxon>
        <taxon>Candidatus Terryibacteriota</taxon>
    </lineage>
</organism>
<dbReference type="InterPro" id="IPR001650">
    <property type="entry name" value="Helicase_C-like"/>
</dbReference>
<keyword evidence="7" id="KW-0067">ATP-binding</keyword>
<evidence type="ECO:0000256" key="9">
    <source>
        <dbReference type="ARBA" id="ARBA00023204"/>
    </source>
</evidence>
<keyword evidence="4" id="KW-0547">Nucleotide-binding</keyword>
<evidence type="ECO:0000256" key="4">
    <source>
        <dbReference type="ARBA" id="ARBA00022741"/>
    </source>
</evidence>
<feature type="domain" description="Helicase ATP-binding" evidence="15">
    <location>
        <begin position="24"/>
        <end position="181"/>
    </location>
</feature>
<dbReference type="GO" id="GO:0005737">
    <property type="term" value="C:cytoplasm"/>
    <property type="evidence" value="ECO:0007669"/>
    <property type="project" value="UniProtKB-SubCell"/>
</dbReference>
<keyword evidence="8 12" id="KW-0267">Excision nuclease</keyword>
<dbReference type="InterPro" id="IPR036876">
    <property type="entry name" value="UVR_dom_sf"/>
</dbReference>
<evidence type="ECO:0000256" key="11">
    <source>
        <dbReference type="ARBA" id="ARBA00029504"/>
    </source>
</evidence>
<evidence type="ECO:0000259" key="16">
    <source>
        <dbReference type="PROSITE" id="PS51194"/>
    </source>
</evidence>
<proteinExistence type="inferred from homology"/>
<dbReference type="Pfam" id="PF02151">
    <property type="entry name" value="UVR"/>
    <property type="match status" value="1"/>
</dbReference>
<dbReference type="GO" id="GO:0005524">
    <property type="term" value="F:ATP binding"/>
    <property type="evidence" value="ECO:0007669"/>
    <property type="project" value="UniProtKB-KW"/>
</dbReference>
<evidence type="ECO:0000256" key="7">
    <source>
        <dbReference type="ARBA" id="ARBA00022840"/>
    </source>
</evidence>
<evidence type="ECO:0000256" key="5">
    <source>
        <dbReference type="ARBA" id="ARBA00022763"/>
    </source>
</evidence>
<dbReference type="PROSITE" id="PS51194">
    <property type="entry name" value="HELICASE_CTER"/>
    <property type="match status" value="1"/>
</dbReference>
<dbReference type="PANTHER" id="PTHR24029">
    <property type="entry name" value="UVRABC SYSTEM PROTEIN B"/>
    <property type="match status" value="1"/>
</dbReference>
<dbReference type="CDD" id="cd17916">
    <property type="entry name" value="DEXHc_UvrB"/>
    <property type="match status" value="1"/>
</dbReference>
<dbReference type="GO" id="GO:0009380">
    <property type="term" value="C:excinuclease repair complex"/>
    <property type="evidence" value="ECO:0007669"/>
    <property type="project" value="InterPro"/>
</dbReference>
<dbReference type="InterPro" id="IPR041471">
    <property type="entry name" value="UvrB_inter"/>
</dbReference>
<dbReference type="PROSITE" id="PS50151">
    <property type="entry name" value="UVR"/>
    <property type="match status" value="1"/>
</dbReference>
<comment type="caution">
    <text evidence="17">The sequence shown here is derived from an EMBL/GenBank/DDBJ whole genome shotgun (WGS) entry which is preliminary data.</text>
</comment>
<dbReference type="PANTHER" id="PTHR24029:SF0">
    <property type="entry name" value="UVRABC SYSTEM PROTEIN B"/>
    <property type="match status" value="1"/>
</dbReference>
<comment type="subcellular location">
    <subcellularLocation>
        <location evidence="1 12">Cytoplasm</location>
    </subcellularLocation>
</comment>
<dbReference type="InterPro" id="IPR001943">
    <property type="entry name" value="UVR_dom"/>
</dbReference>
<dbReference type="InterPro" id="IPR014001">
    <property type="entry name" value="Helicase_ATP-bd"/>
</dbReference>
<keyword evidence="9 12" id="KW-0234">DNA repair</keyword>
<keyword evidence="6 12" id="KW-0228">DNA excision</keyword>
<evidence type="ECO:0000256" key="1">
    <source>
        <dbReference type="ARBA" id="ARBA00004496"/>
    </source>
</evidence>
<evidence type="ECO:0000259" key="14">
    <source>
        <dbReference type="PROSITE" id="PS50151"/>
    </source>
</evidence>
<comment type="subunit">
    <text evidence="10 12">Forms a heterotetramer with UvrA during the search for lesions. Interacts with UvrC in an incision complex.</text>
</comment>
<dbReference type="Pfam" id="PF00271">
    <property type="entry name" value="Helicase_C"/>
    <property type="match status" value="1"/>
</dbReference>
<dbReference type="AlphaFoldDB" id="A0A1G2PE83"/>
<name>A0A1G2PE83_9BACT</name>
<dbReference type="Gene3D" id="3.40.50.300">
    <property type="entry name" value="P-loop containing nucleotide triphosphate hydrolases"/>
    <property type="match status" value="3"/>
</dbReference>
<dbReference type="Pfam" id="PF17757">
    <property type="entry name" value="UvrB_inter"/>
    <property type="match status" value="1"/>
</dbReference>
<evidence type="ECO:0000256" key="10">
    <source>
        <dbReference type="ARBA" id="ARBA00026033"/>
    </source>
</evidence>
<dbReference type="SMART" id="SM00487">
    <property type="entry name" value="DEXDc"/>
    <property type="match status" value="1"/>
</dbReference>
<evidence type="ECO:0000256" key="3">
    <source>
        <dbReference type="ARBA" id="ARBA00022490"/>
    </source>
</evidence>
<dbReference type="GO" id="GO:0016887">
    <property type="term" value="F:ATP hydrolysis activity"/>
    <property type="evidence" value="ECO:0007669"/>
    <property type="project" value="InterPro"/>
</dbReference>
<feature type="domain" description="UVR" evidence="14">
    <location>
        <begin position="643"/>
        <end position="678"/>
    </location>
</feature>
<evidence type="ECO:0000313" key="17">
    <source>
        <dbReference type="EMBL" id="OHA46645.1"/>
    </source>
</evidence>
<dbReference type="SUPFAM" id="SSF46600">
    <property type="entry name" value="C-terminal UvrC-binding domain of UvrB"/>
    <property type="match status" value="1"/>
</dbReference>
<comment type="similarity">
    <text evidence="2 12">Belongs to the UvrB family.</text>
</comment>
<dbReference type="InterPro" id="IPR004807">
    <property type="entry name" value="UvrB"/>
</dbReference>
<gene>
    <name evidence="17" type="ORF">A2828_01945</name>
</gene>
<dbReference type="SMART" id="SM00490">
    <property type="entry name" value="HELICc"/>
    <property type="match status" value="1"/>
</dbReference>
<keyword evidence="13" id="KW-0175">Coiled coil</keyword>
<dbReference type="Proteomes" id="UP000178869">
    <property type="component" value="Unassembled WGS sequence"/>
</dbReference>
<dbReference type="InterPro" id="IPR027417">
    <property type="entry name" value="P-loop_NTPase"/>
</dbReference>
<keyword evidence="3" id="KW-0963">Cytoplasm</keyword>
<evidence type="ECO:0000259" key="15">
    <source>
        <dbReference type="PROSITE" id="PS51192"/>
    </source>
</evidence>
<dbReference type="Gene3D" id="4.10.860.10">
    <property type="entry name" value="UVR domain"/>
    <property type="match status" value="1"/>
</dbReference>
<reference evidence="17 18" key="1">
    <citation type="journal article" date="2016" name="Nat. Commun.">
        <title>Thousands of microbial genomes shed light on interconnected biogeochemical processes in an aquifer system.</title>
        <authorList>
            <person name="Anantharaman K."/>
            <person name="Brown C.T."/>
            <person name="Hug L.A."/>
            <person name="Sharon I."/>
            <person name="Castelle C.J."/>
            <person name="Probst A.J."/>
            <person name="Thomas B.C."/>
            <person name="Singh A."/>
            <person name="Wilkins M.J."/>
            <person name="Karaoz U."/>
            <person name="Brodie E.L."/>
            <person name="Williams K.H."/>
            <person name="Hubbard S.S."/>
            <person name="Banfield J.F."/>
        </authorList>
    </citation>
    <scope>NUCLEOTIDE SEQUENCE [LARGE SCALE GENOMIC DNA]</scope>
</reference>
<dbReference type="InterPro" id="IPR006935">
    <property type="entry name" value="Helicase/UvrB_N"/>
</dbReference>
<feature type="domain" description="Helicase C-terminal" evidence="16">
    <location>
        <begin position="455"/>
        <end position="617"/>
    </location>
</feature>
<evidence type="ECO:0000256" key="12">
    <source>
        <dbReference type="RuleBase" id="RU003587"/>
    </source>
</evidence>
<keyword evidence="12" id="KW-0742">SOS response</keyword>
<dbReference type="NCBIfam" id="TIGR00631">
    <property type="entry name" value="uvrb"/>
    <property type="match status" value="1"/>
</dbReference>
<evidence type="ECO:0000256" key="2">
    <source>
        <dbReference type="ARBA" id="ARBA00008533"/>
    </source>
</evidence>
<evidence type="ECO:0000256" key="8">
    <source>
        <dbReference type="ARBA" id="ARBA00022881"/>
    </source>
</evidence>
<dbReference type="InterPro" id="IPR024759">
    <property type="entry name" value="UvrB_YAD/RRR_dom"/>
</dbReference>
<dbReference type="Pfam" id="PF04851">
    <property type="entry name" value="ResIII"/>
    <property type="match status" value="1"/>
</dbReference>
<dbReference type="GO" id="GO:0003677">
    <property type="term" value="F:DNA binding"/>
    <property type="evidence" value="ECO:0007669"/>
    <property type="project" value="InterPro"/>
</dbReference>
<accession>A0A1G2PE83</accession>
<evidence type="ECO:0000313" key="18">
    <source>
        <dbReference type="Proteomes" id="UP000178869"/>
    </source>
</evidence>
<dbReference type="Pfam" id="PF12344">
    <property type="entry name" value="UvrB"/>
    <property type="match status" value="1"/>
</dbReference>
<dbReference type="GO" id="GO:0004518">
    <property type="term" value="F:nuclease activity"/>
    <property type="evidence" value="ECO:0007669"/>
    <property type="project" value="UniProtKB-KW"/>
</dbReference>
<feature type="coiled-coil region" evidence="13">
    <location>
        <begin position="261"/>
        <end position="295"/>
    </location>
</feature>
<dbReference type="GO" id="GO:0009432">
    <property type="term" value="P:SOS response"/>
    <property type="evidence" value="ECO:0007669"/>
    <property type="project" value="UniProtKB-KW"/>
</dbReference>
<dbReference type="NCBIfam" id="NF003673">
    <property type="entry name" value="PRK05298.1"/>
    <property type="match status" value="1"/>
</dbReference>
<protein>
    <recommendedName>
        <fullName evidence="11 12">UvrABC system protein B</fullName>
    </recommendedName>
</protein>
<dbReference type="EMBL" id="MHSR01000013">
    <property type="protein sequence ID" value="OHA46645.1"/>
    <property type="molecule type" value="Genomic_DNA"/>
</dbReference>
<dbReference type="SUPFAM" id="SSF52540">
    <property type="entry name" value="P-loop containing nucleoside triphosphate hydrolases"/>
    <property type="match status" value="2"/>
</dbReference>